<dbReference type="SUPFAM" id="SSF50978">
    <property type="entry name" value="WD40 repeat-like"/>
    <property type="match status" value="1"/>
</dbReference>
<dbReference type="Gene3D" id="2.130.10.10">
    <property type="entry name" value="YVTN repeat-like/Quinoprotein amine dehydrogenase"/>
    <property type="match status" value="1"/>
</dbReference>
<gene>
    <name evidence="1" type="ORF">SAMN06295933_2438</name>
</gene>
<dbReference type="EMBL" id="FWZU01000004">
    <property type="protein sequence ID" value="SMF25035.1"/>
    <property type="molecule type" value="Genomic_DNA"/>
</dbReference>
<dbReference type="RefSeq" id="WP_085102586.1">
    <property type="nucleotide sequence ID" value="NZ_FWZU01000004.1"/>
</dbReference>
<dbReference type="Proteomes" id="UP000192906">
    <property type="component" value="Unassembled WGS sequence"/>
</dbReference>
<dbReference type="InterPro" id="IPR015943">
    <property type="entry name" value="WD40/YVTN_repeat-like_dom_sf"/>
</dbReference>
<reference evidence="2" key="1">
    <citation type="submission" date="2017-04" db="EMBL/GenBank/DDBJ databases">
        <authorList>
            <person name="Varghese N."/>
            <person name="Submissions S."/>
        </authorList>
    </citation>
    <scope>NUCLEOTIDE SEQUENCE [LARGE SCALE GENOMIC DNA]</scope>
    <source>
        <strain evidence="2">K3S</strain>
    </source>
</reference>
<protein>
    <recommendedName>
        <fullName evidence="3">WD40 repeat domain-containing protein</fullName>
    </recommendedName>
</protein>
<name>A0A1X7E0I9_9BACT</name>
<sequence length="461" mass="51182">MILRFSKVKLLILFFALILVSIPLSLRAQSNSSSKERVGQTYIDVPAELNKGTAKSLKDYVSELLSKKYVSVGKLYDAPFEGLEDKIYISVTKEKAIPIIAGGVSSYAGTEEGLAAALYDGSIRLWSTYPCKKVKLPSGKGASLVAYAPGSPVLAATDSDGDNLFIYDLKTCTRIPGDIPVEHGPVKMMAISRTGDWLGLIDSFNTLLCGPSNGPLKELSVLEGTPLFIGYTPGQGILVEVEASGKIVLWGMNDLSTINSDEVPDGPFTSVRMSGYVVCLRRDDGKEIYWDLRKRSLVKKSEALKESPSWVYEKDGALVYSTGVDRWKVAEHFGMPMFIVSYSAKEKLIRVRDLDSKTRYYSTLDGKEFSEINTSDWKFVSPKNGIYKAGKKSFRFFDSVCQKGIQRLYCRYIDGKGFYLWWQQAGNVADLNPHPMELPVRECILADQPAVWTPLIQGEIR</sequence>
<dbReference type="STRING" id="1519643.SAMN06295933_2438"/>
<keyword evidence="2" id="KW-1185">Reference proteome</keyword>
<accession>A0A1X7E0I9</accession>
<evidence type="ECO:0000313" key="2">
    <source>
        <dbReference type="Proteomes" id="UP000192906"/>
    </source>
</evidence>
<dbReference type="InterPro" id="IPR036322">
    <property type="entry name" value="WD40_repeat_dom_sf"/>
</dbReference>
<organism evidence="1 2">
    <name type="scientific">Desulfovibrio gilichinskyi</name>
    <dbReference type="NCBI Taxonomy" id="1519643"/>
    <lineage>
        <taxon>Bacteria</taxon>
        <taxon>Pseudomonadati</taxon>
        <taxon>Thermodesulfobacteriota</taxon>
        <taxon>Desulfovibrionia</taxon>
        <taxon>Desulfovibrionales</taxon>
        <taxon>Desulfovibrionaceae</taxon>
        <taxon>Desulfovibrio</taxon>
    </lineage>
</organism>
<evidence type="ECO:0000313" key="1">
    <source>
        <dbReference type="EMBL" id="SMF25035.1"/>
    </source>
</evidence>
<evidence type="ECO:0008006" key="3">
    <source>
        <dbReference type="Google" id="ProtNLM"/>
    </source>
</evidence>
<dbReference type="OrthoDB" id="5448112at2"/>
<proteinExistence type="predicted"/>
<dbReference type="AlphaFoldDB" id="A0A1X7E0I9"/>